<evidence type="ECO:0000256" key="3">
    <source>
        <dbReference type="ARBA" id="ARBA00023012"/>
    </source>
</evidence>
<dbReference type="InterPro" id="IPR050482">
    <property type="entry name" value="Sensor_HK_TwoCompSys"/>
</dbReference>
<evidence type="ECO:0000259" key="4">
    <source>
        <dbReference type="PROSITE" id="PS50113"/>
    </source>
</evidence>
<dbReference type="InterPro" id="IPR000014">
    <property type="entry name" value="PAS"/>
</dbReference>
<accession>A0A3A3GGC3</accession>
<name>A0A3A3GGC3_9BURK</name>
<dbReference type="InterPro" id="IPR000700">
    <property type="entry name" value="PAS-assoc_C"/>
</dbReference>
<dbReference type="InterPro" id="IPR035965">
    <property type="entry name" value="PAS-like_dom_sf"/>
</dbReference>
<dbReference type="AlphaFoldDB" id="A0A3A3GGC3"/>
<dbReference type="Gene3D" id="1.20.5.1930">
    <property type="match status" value="1"/>
</dbReference>
<dbReference type="InterPro" id="IPR001610">
    <property type="entry name" value="PAC"/>
</dbReference>
<dbReference type="Gene3D" id="3.30.450.20">
    <property type="entry name" value="PAS domain"/>
    <property type="match status" value="1"/>
</dbReference>
<keyword evidence="1" id="KW-0808">Transferase</keyword>
<dbReference type="CDD" id="cd00130">
    <property type="entry name" value="PAS"/>
    <property type="match status" value="1"/>
</dbReference>
<keyword evidence="3" id="KW-0902">Two-component regulatory system</keyword>
<evidence type="ECO:0000313" key="6">
    <source>
        <dbReference type="Proteomes" id="UP000266327"/>
    </source>
</evidence>
<dbReference type="Pfam" id="PF13426">
    <property type="entry name" value="PAS_9"/>
    <property type="match status" value="1"/>
</dbReference>
<dbReference type="PANTHER" id="PTHR24421:SF59">
    <property type="entry name" value="OXYGEN SENSOR HISTIDINE KINASE NREB"/>
    <property type="match status" value="1"/>
</dbReference>
<dbReference type="SUPFAM" id="SSF55785">
    <property type="entry name" value="PYP-like sensor domain (PAS domain)"/>
    <property type="match status" value="1"/>
</dbReference>
<dbReference type="Proteomes" id="UP000266327">
    <property type="component" value="Unassembled WGS sequence"/>
</dbReference>
<evidence type="ECO:0000256" key="2">
    <source>
        <dbReference type="ARBA" id="ARBA00022777"/>
    </source>
</evidence>
<dbReference type="NCBIfam" id="TIGR00229">
    <property type="entry name" value="sensory_box"/>
    <property type="match status" value="1"/>
</dbReference>
<dbReference type="SMART" id="SM00086">
    <property type="entry name" value="PAC"/>
    <property type="match status" value="1"/>
</dbReference>
<evidence type="ECO:0000256" key="1">
    <source>
        <dbReference type="ARBA" id="ARBA00022679"/>
    </source>
</evidence>
<gene>
    <name evidence="5" type="ORF">D3878_06735</name>
</gene>
<feature type="domain" description="PAC" evidence="4">
    <location>
        <begin position="24"/>
        <end position="76"/>
    </location>
</feature>
<organism evidence="5 6">
    <name type="scientific">Noviherbaspirillum sedimenti</name>
    <dbReference type="NCBI Taxonomy" id="2320865"/>
    <lineage>
        <taxon>Bacteria</taxon>
        <taxon>Pseudomonadati</taxon>
        <taxon>Pseudomonadota</taxon>
        <taxon>Betaproteobacteria</taxon>
        <taxon>Burkholderiales</taxon>
        <taxon>Oxalobacteraceae</taxon>
        <taxon>Noviherbaspirillum</taxon>
    </lineage>
</organism>
<dbReference type="InterPro" id="IPR011712">
    <property type="entry name" value="Sig_transdc_His_kin_sub3_dim/P"/>
</dbReference>
<keyword evidence="2" id="KW-0418">Kinase</keyword>
<dbReference type="PANTHER" id="PTHR24421">
    <property type="entry name" value="NITRATE/NITRITE SENSOR PROTEIN NARX-RELATED"/>
    <property type="match status" value="1"/>
</dbReference>
<dbReference type="OrthoDB" id="8752517at2"/>
<keyword evidence="6" id="KW-1185">Reference proteome</keyword>
<comment type="caution">
    <text evidence="5">The sequence shown here is derived from an EMBL/GenBank/DDBJ whole genome shotgun (WGS) entry which is preliminary data.</text>
</comment>
<dbReference type="GO" id="GO:0016020">
    <property type="term" value="C:membrane"/>
    <property type="evidence" value="ECO:0007669"/>
    <property type="project" value="InterPro"/>
</dbReference>
<dbReference type="Pfam" id="PF07730">
    <property type="entry name" value="HisKA_3"/>
    <property type="match status" value="1"/>
</dbReference>
<dbReference type="GO" id="GO:0000155">
    <property type="term" value="F:phosphorelay sensor kinase activity"/>
    <property type="evidence" value="ECO:0007669"/>
    <property type="project" value="InterPro"/>
</dbReference>
<proteinExistence type="predicted"/>
<dbReference type="GO" id="GO:0046983">
    <property type="term" value="F:protein dimerization activity"/>
    <property type="evidence" value="ECO:0007669"/>
    <property type="project" value="InterPro"/>
</dbReference>
<dbReference type="PROSITE" id="PS50113">
    <property type="entry name" value="PAC"/>
    <property type="match status" value="1"/>
</dbReference>
<evidence type="ECO:0000313" key="5">
    <source>
        <dbReference type="EMBL" id="RJG01316.1"/>
    </source>
</evidence>
<sequence>MGLGSNEPSWQRQRVTAEARLPFTDFEYRIQASDGRIAWYSVSGEPMFDEHGAYQGYRGTGKDITERKLAEEALRQSRARIRELAAHQETIKETERQRIARDLHDELGQTLLAIRLDATTLTEQTTAAHPDFHRSARLIGLLRKLHLVAHRRRVALVCLDRKVQAQRHLARAVGPAKARQVAIG</sequence>
<dbReference type="EMBL" id="QYUQ01000002">
    <property type="protein sequence ID" value="RJG01316.1"/>
    <property type="molecule type" value="Genomic_DNA"/>
</dbReference>
<reference evidence="6" key="1">
    <citation type="submission" date="2018-09" db="EMBL/GenBank/DDBJ databases">
        <authorList>
            <person name="Zhu H."/>
        </authorList>
    </citation>
    <scope>NUCLEOTIDE SEQUENCE [LARGE SCALE GENOMIC DNA]</scope>
    <source>
        <strain evidence="6">K1S02-23</strain>
    </source>
</reference>
<protein>
    <submittedName>
        <fullName evidence="5">PAS domain S-box protein</fullName>
    </submittedName>
</protein>